<dbReference type="AlphaFoldDB" id="J3LCU6"/>
<reference evidence="2" key="1">
    <citation type="submission" date="2013-04" db="UniProtKB">
        <authorList>
            <consortium name="EnsemblPlants"/>
        </authorList>
    </citation>
    <scope>IDENTIFICATION</scope>
</reference>
<dbReference type="Proteomes" id="UP000006038">
    <property type="component" value="Unassembled WGS sequence"/>
</dbReference>
<proteinExistence type="predicted"/>
<dbReference type="HOGENOM" id="CLU_2691673_0_0_1"/>
<keyword evidence="3" id="KW-1185">Reference proteome</keyword>
<evidence type="ECO:0000313" key="3">
    <source>
        <dbReference type="Proteomes" id="UP000006038"/>
    </source>
</evidence>
<accession>J3LCU6</accession>
<name>J3LCU6_ORYBR</name>
<dbReference type="EnsemblPlants" id="OB02G24630.1">
    <property type="protein sequence ID" value="OB02G24630.1"/>
    <property type="gene ID" value="OB02G24630"/>
</dbReference>
<dbReference type="Gramene" id="OB02G24630.1">
    <property type="protein sequence ID" value="OB02G24630.1"/>
    <property type="gene ID" value="OB02G24630"/>
</dbReference>
<sequence>MASGGGGNRGGGVGGERLDKHGEDDQLNSSSDSAGIVEGLRSLCTSMDSMGFFTFLVARRKEVNALCTEMLTLH</sequence>
<feature type="compositionally biased region" description="Gly residues" evidence="1">
    <location>
        <begin position="1"/>
        <end position="15"/>
    </location>
</feature>
<evidence type="ECO:0000313" key="2">
    <source>
        <dbReference type="EnsemblPlants" id="OB02G24630.1"/>
    </source>
</evidence>
<feature type="region of interest" description="Disordered" evidence="1">
    <location>
        <begin position="1"/>
        <end position="33"/>
    </location>
</feature>
<protein>
    <submittedName>
        <fullName evidence="2">Uncharacterized protein</fullName>
    </submittedName>
</protein>
<evidence type="ECO:0000256" key="1">
    <source>
        <dbReference type="SAM" id="MobiDB-lite"/>
    </source>
</evidence>
<organism evidence="2">
    <name type="scientific">Oryza brachyantha</name>
    <name type="common">malo sina</name>
    <dbReference type="NCBI Taxonomy" id="4533"/>
    <lineage>
        <taxon>Eukaryota</taxon>
        <taxon>Viridiplantae</taxon>
        <taxon>Streptophyta</taxon>
        <taxon>Embryophyta</taxon>
        <taxon>Tracheophyta</taxon>
        <taxon>Spermatophyta</taxon>
        <taxon>Magnoliopsida</taxon>
        <taxon>Liliopsida</taxon>
        <taxon>Poales</taxon>
        <taxon>Poaceae</taxon>
        <taxon>BOP clade</taxon>
        <taxon>Oryzoideae</taxon>
        <taxon>Oryzeae</taxon>
        <taxon>Oryzinae</taxon>
        <taxon>Oryza</taxon>
    </lineage>
</organism>